<feature type="compositionally biased region" description="Pro residues" evidence="4">
    <location>
        <begin position="210"/>
        <end position="220"/>
    </location>
</feature>
<comment type="caution">
    <text evidence="6">The sequence shown here is derived from an EMBL/GenBank/DDBJ whole genome shotgun (WGS) entry which is preliminary data.</text>
</comment>
<dbReference type="PANTHER" id="PTHR45898:SF2">
    <property type="entry name" value="TOM1-LIKE PROTEIN 6"/>
    <property type="match status" value="1"/>
</dbReference>
<reference evidence="6" key="1">
    <citation type="submission" date="2020-01" db="EMBL/GenBank/DDBJ databases">
        <title>Genome sequence of Kobresia littledalei, the first chromosome-level genome in the family Cyperaceae.</title>
        <authorList>
            <person name="Qu G."/>
        </authorList>
    </citation>
    <scope>NUCLEOTIDE SEQUENCE</scope>
    <source>
        <strain evidence="6">C.B.Clarke</strain>
        <tissue evidence="6">Leaf</tissue>
    </source>
</reference>
<keyword evidence="3" id="KW-0472">Membrane</keyword>
<dbReference type="InterPro" id="IPR038425">
    <property type="entry name" value="GAT_sf"/>
</dbReference>
<evidence type="ECO:0000256" key="1">
    <source>
        <dbReference type="ARBA" id="ARBA00004170"/>
    </source>
</evidence>
<dbReference type="PANTHER" id="PTHR45898">
    <property type="entry name" value="TOM1-LIKE PROTEIN"/>
    <property type="match status" value="1"/>
</dbReference>
<dbReference type="SUPFAM" id="SSF89009">
    <property type="entry name" value="GAT-like domain"/>
    <property type="match status" value="1"/>
</dbReference>
<evidence type="ECO:0000256" key="3">
    <source>
        <dbReference type="ARBA" id="ARBA00023136"/>
    </source>
</evidence>
<feature type="region of interest" description="Disordered" evidence="4">
    <location>
        <begin position="76"/>
        <end position="253"/>
    </location>
</feature>
<feature type="compositionally biased region" description="Polar residues" evidence="4">
    <location>
        <begin position="99"/>
        <end position="108"/>
    </location>
</feature>
<dbReference type="PROSITE" id="PS50909">
    <property type="entry name" value="GAT"/>
    <property type="match status" value="1"/>
</dbReference>
<dbReference type="Proteomes" id="UP000623129">
    <property type="component" value="Unassembled WGS sequence"/>
</dbReference>
<proteinExistence type="inferred from homology"/>
<dbReference type="GO" id="GO:0016020">
    <property type="term" value="C:membrane"/>
    <property type="evidence" value="ECO:0007669"/>
    <property type="project" value="UniProtKB-SubCell"/>
</dbReference>
<dbReference type="AlphaFoldDB" id="A0A833QNG6"/>
<evidence type="ECO:0000313" key="7">
    <source>
        <dbReference type="Proteomes" id="UP000623129"/>
    </source>
</evidence>
<sequence>MNEKKLMAFINSTSDEKLLEESLQLNDKLQSLLAKHDAIASGSALPLPTEKEDPLPAPVLTTPVTVASTSQVANLVANEEEEEDDDEFAQLARRKSKMKSVSTESSIISQPSPSTVPEPSTSVHSNSLSLPDPPAPVKTASKEDDIIKNLLSLSIAPQSSSPLTPTTPTLTPFSTSNQNPSPRTSPGNSYAVSWAPPQPQEALNKTSSPIMPPWVPPQAQPQPQSHTQESAVMTYPPPPWEIDTPSDEGSTIPAPAAAVQYPVNSPSHGMRPMQQLGSVELRPNVPAGAQPRPSYVSSNTFFGDLVDFRNADGTVRTTGGVSASTGSPSYSMNSGRK</sequence>
<dbReference type="Pfam" id="PF03127">
    <property type="entry name" value="GAT"/>
    <property type="match status" value="1"/>
</dbReference>
<feature type="domain" description="GAT" evidence="5">
    <location>
        <begin position="1"/>
        <end position="41"/>
    </location>
</feature>
<feature type="compositionally biased region" description="Polar residues" evidence="4">
    <location>
        <begin position="177"/>
        <end position="191"/>
    </location>
</feature>
<name>A0A833QNG6_9POAL</name>
<dbReference type="InterPro" id="IPR004152">
    <property type="entry name" value="GAT_dom"/>
</dbReference>
<evidence type="ECO:0000256" key="2">
    <source>
        <dbReference type="ARBA" id="ARBA00007708"/>
    </source>
</evidence>
<comment type="similarity">
    <text evidence="2">Belongs to the TOM1 family.</text>
</comment>
<feature type="compositionally biased region" description="Low complexity" evidence="4">
    <location>
        <begin position="109"/>
        <end position="125"/>
    </location>
</feature>
<organism evidence="6 7">
    <name type="scientific">Carex littledalei</name>
    <dbReference type="NCBI Taxonomy" id="544730"/>
    <lineage>
        <taxon>Eukaryota</taxon>
        <taxon>Viridiplantae</taxon>
        <taxon>Streptophyta</taxon>
        <taxon>Embryophyta</taxon>
        <taxon>Tracheophyta</taxon>
        <taxon>Spermatophyta</taxon>
        <taxon>Magnoliopsida</taxon>
        <taxon>Liliopsida</taxon>
        <taxon>Poales</taxon>
        <taxon>Cyperaceae</taxon>
        <taxon>Cyperoideae</taxon>
        <taxon>Cariceae</taxon>
        <taxon>Carex</taxon>
        <taxon>Carex subgen. Euthyceras</taxon>
    </lineage>
</organism>
<evidence type="ECO:0000259" key="5">
    <source>
        <dbReference type="PROSITE" id="PS50909"/>
    </source>
</evidence>
<keyword evidence="7" id="KW-1185">Reference proteome</keyword>
<gene>
    <name evidence="6" type="ORF">FCM35_KLT03794</name>
</gene>
<protein>
    <submittedName>
        <fullName evidence="6">ADP-ribosylation factor-binding protein GGA3 isoform X2</fullName>
    </submittedName>
</protein>
<accession>A0A833QNG6</accession>
<dbReference type="EMBL" id="SWLB01000013">
    <property type="protein sequence ID" value="KAF3330440.1"/>
    <property type="molecule type" value="Genomic_DNA"/>
</dbReference>
<feature type="compositionally biased region" description="Acidic residues" evidence="4">
    <location>
        <begin position="78"/>
        <end position="88"/>
    </location>
</feature>
<comment type="subcellular location">
    <subcellularLocation>
        <location evidence="1">Membrane</location>
        <topology evidence="1">Peripheral membrane protein</topology>
    </subcellularLocation>
</comment>
<dbReference type="GO" id="GO:0043328">
    <property type="term" value="P:protein transport to vacuole involved in ubiquitin-dependent protein catabolic process via the multivesicular body sorting pathway"/>
    <property type="evidence" value="ECO:0007669"/>
    <property type="project" value="InterPro"/>
</dbReference>
<feature type="compositionally biased region" description="Polar residues" evidence="4">
    <location>
        <begin position="315"/>
        <end position="337"/>
    </location>
</feature>
<dbReference type="Gene3D" id="1.20.58.160">
    <property type="match status" value="1"/>
</dbReference>
<feature type="region of interest" description="Disordered" evidence="4">
    <location>
        <begin position="313"/>
        <end position="337"/>
    </location>
</feature>
<evidence type="ECO:0000313" key="6">
    <source>
        <dbReference type="EMBL" id="KAF3330440.1"/>
    </source>
</evidence>
<evidence type="ECO:0000256" key="4">
    <source>
        <dbReference type="SAM" id="MobiDB-lite"/>
    </source>
</evidence>
<dbReference type="InterPro" id="IPR044836">
    <property type="entry name" value="TOL_plant"/>
</dbReference>
<dbReference type="GO" id="GO:0043130">
    <property type="term" value="F:ubiquitin binding"/>
    <property type="evidence" value="ECO:0007669"/>
    <property type="project" value="InterPro"/>
</dbReference>
<dbReference type="GO" id="GO:0035091">
    <property type="term" value="F:phosphatidylinositol binding"/>
    <property type="evidence" value="ECO:0007669"/>
    <property type="project" value="InterPro"/>
</dbReference>
<dbReference type="GO" id="GO:0005737">
    <property type="term" value="C:cytoplasm"/>
    <property type="evidence" value="ECO:0007669"/>
    <property type="project" value="UniProtKB-ARBA"/>
</dbReference>
<dbReference type="OrthoDB" id="1734488at2759"/>
<feature type="compositionally biased region" description="Low complexity" evidence="4">
    <location>
        <begin position="157"/>
        <end position="176"/>
    </location>
</feature>